<keyword evidence="5" id="KW-1185">Reference proteome</keyword>
<dbReference type="PANTHER" id="PTHR28638">
    <property type="entry name" value="CELL CYCLE PROGRESSION PROTEIN 1"/>
    <property type="match status" value="1"/>
</dbReference>
<feature type="compositionally biased region" description="Polar residues" evidence="3">
    <location>
        <begin position="64"/>
        <end position="80"/>
    </location>
</feature>
<comment type="caution">
    <text evidence="4">The sequence shown here is derived from an EMBL/GenBank/DDBJ whole genome shotgun (WGS) entry which is preliminary data.</text>
</comment>
<dbReference type="EMBL" id="JAINUG010000285">
    <property type="protein sequence ID" value="KAJ8383807.1"/>
    <property type="molecule type" value="Genomic_DNA"/>
</dbReference>
<feature type="region of interest" description="Disordered" evidence="3">
    <location>
        <begin position="53"/>
        <end position="80"/>
    </location>
</feature>
<evidence type="ECO:0000256" key="1">
    <source>
        <dbReference type="ARBA" id="ARBA00023054"/>
    </source>
</evidence>
<keyword evidence="1 2" id="KW-0175">Coiled coil</keyword>
<reference evidence="4" key="1">
    <citation type="journal article" date="2023" name="Science">
        <title>Genome structures resolve the early diversification of teleost fishes.</title>
        <authorList>
            <person name="Parey E."/>
            <person name="Louis A."/>
            <person name="Montfort J."/>
            <person name="Bouchez O."/>
            <person name="Roques C."/>
            <person name="Iampietro C."/>
            <person name="Lluch J."/>
            <person name="Castinel A."/>
            <person name="Donnadieu C."/>
            <person name="Desvignes T."/>
            <person name="Floi Bucao C."/>
            <person name="Jouanno E."/>
            <person name="Wen M."/>
            <person name="Mejri S."/>
            <person name="Dirks R."/>
            <person name="Jansen H."/>
            <person name="Henkel C."/>
            <person name="Chen W.J."/>
            <person name="Zahm M."/>
            <person name="Cabau C."/>
            <person name="Klopp C."/>
            <person name="Thompson A.W."/>
            <person name="Robinson-Rechavi M."/>
            <person name="Braasch I."/>
            <person name="Lecointre G."/>
            <person name="Bobe J."/>
            <person name="Postlethwait J.H."/>
            <person name="Berthelot C."/>
            <person name="Roest Crollius H."/>
            <person name="Guiguen Y."/>
        </authorList>
    </citation>
    <scope>NUCLEOTIDE SEQUENCE</scope>
    <source>
        <strain evidence="4">NC1722</strain>
    </source>
</reference>
<dbReference type="Proteomes" id="UP001221898">
    <property type="component" value="Unassembled WGS sequence"/>
</dbReference>
<organism evidence="4 5">
    <name type="scientific">Aldrovandia affinis</name>
    <dbReference type="NCBI Taxonomy" id="143900"/>
    <lineage>
        <taxon>Eukaryota</taxon>
        <taxon>Metazoa</taxon>
        <taxon>Chordata</taxon>
        <taxon>Craniata</taxon>
        <taxon>Vertebrata</taxon>
        <taxon>Euteleostomi</taxon>
        <taxon>Actinopterygii</taxon>
        <taxon>Neopterygii</taxon>
        <taxon>Teleostei</taxon>
        <taxon>Notacanthiformes</taxon>
        <taxon>Halosauridae</taxon>
        <taxon>Aldrovandia</taxon>
    </lineage>
</organism>
<feature type="region of interest" description="Disordered" evidence="3">
    <location>
        <begin position="115"/>
        <end position="226"/>
    </location>
</feature>
<feature type="region of interest" description="Disordered" evidence="3">
    <location>
        <begin position="526"/>
        <end position="570"/>
    </location>
</feature>
<feature type="region of interest" description="Disordered" evidence="3">
    <location>
        <begin position="323"/>
        <end position="378"/>
    </location>
</feature>
<gene>
    <name evidence="4" type="ORF">AAFF_G00214940</name>
</gene>
<name>A0AAD7RGU3_9TELE</name>
<evidence type="ECO:0000313" key="5">
    <source>
        <dbReference type="Proteomes" id="UP001221898"/>
    </source>
</evidence>
<dbReference type="GO" id="GO:0016020">
    <property type="term" value="C:membrane"/>
    <property type="evidence" value="ECO:0007669"/>
    <property type="project" value="TreeGrafter"/>
</dbReference>
<feature type="coiled-coil region" evidence="2">
    <location>
        <begin position="648"/>
        <end position="675"/>
    </location>
</feature>
<dbReference type="AlphaFoldDB" id="A0AAD7RGU3"/>
<proteinExistence type="predicted"/>
<accession>A0AAD7RGU3</accession>
<sequence>MDPGVPSYMHFISPLSYLGCSALRVMQSVWCVEDVCCLATWLSKGKNLSNYGGRKHGAGPNHKSVMSESSNITNPNGSGNSWTILTPEAPAAGNVDPGVEGNESLTATQNLAEEVTGSSTEMEAGDGSAYTEGVHSEQGLQDPVVENIGPDAEGNEGFSGTPSLAEEVTESGTEWETGDGAVPTEGVRSEEGLQVCQETVAESNQGSTPPSPTILSPSPSSHISLSSNLEGYTSVNREPDVFSDTYTHIASPESHIHVSPYSESVVSLPNPPSQGPEGIRREEGSELAKKVTEVGKQAVQLVDQLVTDMFLIWGRKLTGRGISDSAHDSELGAEQGTEGHGLRKRKGVSLGPLDQLGREGNEAEEEEQLRPREGEEDGGGITLNKCILGALLLLGMGTILFSGVFTDLDDAEDVDVRELSDTQLPGNQEGMNSDADPLKVDEMTELLDKLAKENQKISELQARLQSQEEELNMALQLAEEKVRESARKGELEKENEKMKEELSSLPALQSELESLRARVAELTLLTAKEESQQPPISPSVSPPSDQSESDTQNLVVEESPGVKEEKVDAGSLQEELERQKVLLEGSRKRLEGMKLTDFEALLGGYLAKLEEAEVGGREEISKLVREFFVDGVFTHDKISFKDFVEDVADILEDMVEGEGEDNDKMEDEMEEFEKEALRKFSVTGGEDKEDIRETGIRSSG</sequence>
<feature type="compositionally biased region" description="Polar residues" evidence="3">
    <location>
        <begin position="196"/>
        <end position="206"/>
    </location>
</feature>
<feature type="compositionally biased region" description="Low complexity" evidence="3">
    <location>
        <begin position="213"/>
        <end position="226"/>
    </location>
</feature>
<evidence type="ECO:0000256" key="3">
    <source>
        <dbReference type="SAM" id="MobiDB-lite"/>
    </source>
</evidence>
<evidence type="ECO:0000313" key="4">
    <source>
        <dbReference type="EMBL" id="KAJ8383807.1"/>
    </source>
</evidence>
<dbReference type="InterPro" id="IPR051990">
    <property type="entry name" value="CCPG1/PBIP1"/>
</dbReference>
<protein>
    <submittedName>
        <fullName evidence="4">Uncharacterized protein</fullName>
    </submittedName>
</protein>
<evidence type="ECO:0000256" key="2">
    <source>
        <dbReference type="SAM" id="Coils"/>
    </source>
</evidence>
<dbReference type="PANTHER" id="PTHR28638:SF1">
    <property type="entry name" value="PRE-B-CELL LEUKEMIA TRANSCRIPTION FACTOR-INTERACTING PROTEIN 1"/>
    <property type="match status" value="1"/>
</dbReference>